<evidence type="ECO:0000313" key="2">
    <source>
        <dbReference type="EMBL" id="SEU38753.1"/>
    </source>
</evidence>
<dbReference type="STRING" id="568860.SAMN05421811_11624"/>
<dbReference type="RefSeq" id="WP_177241059.1">
    <property type="nucleotide sequence ID" value="NZ_FOHX01000016.1"/>
</dbReference>
<gene>
    <name evidence="2" type="ORF">SAMN05421811_11624</name>
</gene>
<protein>
    <submittedName>
        <fullName evidence="2">Uncharacterized protein</fullName>
    </submittedName>
</protein>
<feature type="transmembrane region" description="Helical" evidence="1">
    <location>
        <begin position="50"/>
        <end position="72"/>
    </location>
</feature>
<dbReference type="AlphaFoldDB" id="A0A1I0LGR0"/>
<feature type="transmembrane region" description="Helical" evidence="1">
    <location>
        <begin position="23"/>
        <end position="44"/>
    </location>
</feature>
<evidence type="ECO:0000256" key="1">
    <source>
        <dbReference type="SAM" id="Phobius"/>
    </source>
</evidence>
<sequence>MWLRDRTGTEPLTARSPLRARRVLSMVALVLAVAAAVFFAIRAMSTGEEVWRWEAAIAAAVAVVAAVDLLVIRHRSSGRRSRSGSGGQDRYEQ</sequence>
<dbReference type="Pfam" id="PF19870">
    <property type="entry name" value="DUF6343"/>
    <property type="match status" value="1"/>
</dbReference>
<evidence type="ECO:0000313" key="3">
    <source>
        <dbReference type="Proteomes" id="UP000199361"/>
    </source>
</evidence>
<accession>A0A1I0LGR0</accession>
<reference evidence="2 3" key="1">
    <citation type="submission" date="2016-10" db="EMBL/GenBank/DDBJ databases">
        <authorList>
            <person name="de Groot N.N."/>
        </authorList>
    </citation>
    <scope>NUCLEOTIDE SEQUENCE [LARGE SCALE GENOMIC DNA]</scope>
    <source>
        <strain evidence="2 3">CGMCC 4.5598</strain>
    </source>
</reference>
<keyword evidence="3" id="KW-1185">Reference proteome</keyword>
<dbReference type="EMBL" id="FOHX01000016">
    <property type="protein sequence ID" value="SEU38753.1"/>
    <property type="molecule type" value="Genomic_DNA"/>
</dbReference>
<dbReference type="Proteomes" id="UP000199361">
    <property type="component" value="Unassembled WGS sequence"/>
</dbReference>
<keyword evidence="1" id="KW-1133">Transmembrane helix</keyword>
<keyword evidence="1" id="KW-0472">Membrane</keyword>
<organism evidence="2 3">
    <name type="scientific">Nonomuraea wenchangensis</name>
    <dbReference type="NCBI Taxonomy" id="568860"/>
    <lineage>
        <taxon>Bacteria</taxon>
        <taxon>Bacillati</taxon>
        <taxon>Actinomycetota</taxon>
        <taxon>Actinomycetes</taxon>
        <taxon>Streptosporangiales</taxon>
        <taxon>Streptosporangiaceae</taxon>
        <taxon>Nonomuraea</taxon>
    </lineage>
</organism>
<proteinExistence type="predicted"/>
<name>A0A1I0LGR0_9ACTN</name>
<keyword evidence="1" id="KW-0812">Transmembrane</keyword>
<dbReference type="InterPro" id="IPR045924">
    <property type="entry name" value="DUF6343"/>
</dbReference>